<dbReference type="Proteomes" id="UP000294933">
    <property type="component" value="Unassembled WGS sequence"/>
</dbReference>
<reference evidence="2 3" key="1">
    <citation type="submission" date="2018-06" db="EMBL/GenBank/DDBJ databases">
        <title>A transcriptomic atlas of mushroom development highlights an independent origin of complex multicellularity.</title>
        <authorList>
            <consortium name="DOE Joint Genome Institute"/>
            <person name="Krizsan K."/>
            <person name="Almasi E."/>
            <person name="Merenyi Z."/>
            <person name="Sahu N."/>
            <person name="Viragh M."/>
            <person name="Koszo T."/>
            <person name="Mondo S."/>
            <person name="Kiss B."/>
            <person name="Balint B."/>
            <person name="Kues U."/>
            <person name="Barry K."/>
            <person name="Hegedus J.C."/>
            <person name="Henrissat B."/>
            <person name="Johnson J."/>
            <person name="Lipzen A."/>
            <person name="Ohm R."/>
            <person name="Nagy I."/>
            <person name="Pangilinan J."/>
            <person name="Yan J."/>
            <person name="Xiong Y."/>
            <person name="Grigoriev I.V."/>
            <person name="Hibbett D.S."/>
            <person name="Nagy L.G."/>
        </authorList>
    </citation>
    <scope>NUCLEOTIDE SEQUENCE [LARGE SCALE GENOMIC DNA]</scope>
    <source>
        <strain evidence="2 3">SZMC22713</strain>
    </source>
</reference>
<dbReference type="EMBL" id="ML170417">
    <property type="protein sequence ID" value="TDL13970.1"/>
    <property type="molecule type" value="Genomic_DNA"/>
</dbReference>
<proteinExistence type="predicted"/>
<evidence type="ECO:0000313" key="3">
    <source>
        <dbReference type="Proteomes" id="UP000294933"/>
    </source>
</evidence>
<name>A0A4Y7PHT5_9AGAM</name>
<accession>A0A4Y7PHT5</accession>
<keyword evidence="3" id="KW-1185">Reference proteome</keyword>
<evidence type="ECO:0000313" key="2">
    <source>
        <dbReference type="EMBL" id="TDL13970.1"/>
    </source>
</evidence>
<protein>
    <submittedName>
        <fullName evidence="2">Uncharacterized protein</fullName>
    </submittedName>
</protein>
<feature type="region of interest" description="Disordered" evidence="1">
    <location>
        <begin position="1"/>
        <end position="106"/>
    </location>
</feature>
<evidence type="ECO:0000256" key="1">
    <source>
        <dbReference type="SAM" id="MobiDB-lite"/>
    </source>
</evidence>
<dbReference type="AlphaFoldDB" id="A0A4Y7PHT5"/>
<sequence>MVATRKSRVNQPDTTSARNPGGQNEGEGGSRAPSRGQQGGPMHGKRGATRSREPRGRGRGTWRSRASSPESGSNKEDTEDTRMSEDEDLGHLSVQGGVGPSSETYQAVGADPASTIHRRDHAKSSAVFHKTPSQIPTQLRFQDPNPASDELKGFMEGIVKHSNRMDTAAHNALISKVSIEAQSMDGTYPTTYTPW</sequence>
<gene>
    <name evidence="2" type="ORF">BD410DRAFT_846460</name>
</gene>
<organism evidence="2 3">
    <name type="scientific">Rickenella mellea</name>
    <dbReference type="NCBI Taxonomy" id="50990"/>
    <lineage>
        <taxon>Eukaryota</taxon>
        <taxon>Fungi</taxon>
        <taxon>Dikarya</taxon>
        <taxon>Basidiomycota</taxon>
        <taxon>Agaricomycotina</taxon>
        <taxon>Agaricomycetes</taxon>
        <taxon>Hymenochaetales</taxon>
        <taxon>Rickenellaceae</taxon>
        <taxon>Rickenella</taxon>
    </lineage>
</organism>
<feature type="compositionally biased region" description="Polar residues" evidence="1">
    <location>
        <begin position="9"/>
        <end position="22"/>
    </location>
</feature>
<feature type="compositionally biased region" description="Basic and acidic residues" evidence="1">
    <location>
        <begin position="73"/>
        <end position="84"/>
    </location>
</feature>
<dbReference type="VEuPathDB" id="FungiDB:BD410DRAFT_846460"/>